<name>A0A8J2J3Y2_9HEXA</name>
<keyword evidence="10" id="KW-0408">Iron</keyword>
<organism evidence="12 13">
    <name type="scientific">Allacma fusca</name>
    <dbReference type="NCBI Taxonomy" id="39272"/>
    <lineage>
        <taxon>Eukaryota</taxon>
        <taxon>Metazoa</taxon>
        <taxon>Ecdysozoa</taxon>
        <taxon>Arthropoda</taxon>
        <taxon>Hexapoda</taxon>
        <taxon>Collembola</taxon>
        <taxon>Symphypleona</taxon>
        <taxon>Sminthuridae</taxon>
        <taxon>Allacma</taxon>
    </lineage>
</organism>
<dbReference type="InterPro" id="IPR050196">
    <property type="entry name" value="Cytochrome_P450_Monoox"/>
</dbReference>
<evidence type="ECO:0000256" key="2">
    <source>
        <dbReference type="ARBA" id="ARBA00004524"/>
    </source>
</evidence>
<reference evidence="12" key="1">
    <citation type="submission" date="2021-06" db="EMBL/GenBank/DDBJ databases">
        <authorList>
            <person name="Hodson N. C."/>
            <person name="Mongue J. A."/>
            <person name="Jaron S. K."/>
        </authorList>
    </citation>
    <scope>NUCLEOTIDE SEQUENCE</scope>
</reference>
<sequence length="56" mass="6338">MKYLDCCIKESLRLYPSVPVLARDIKSDVLLDDGVVIPSGTNAFIMPYMIHRDPEV</sequence>
<dbReference type="OrthoDB" id="1470350at2759"/>
<evidence type="ECO:0008006" key="14">
    <source>
        <dbReference type="Google" id="ProtNLM"/>
    </source>
</evidence>
<keyword evidence="11" id="KW-0472">Membrane</keyword>
<keyword evidence="5" id="KW-0349">Heme</keyword>
<keyword evidence="7" id="KW-0256">Endoplasmic reticulum</keyword>
<dbReference type="AlphaFoldDB" id="A0A8J2J3Y2"/>
<accession>A0A8J2J3Y2</accession>
<feature type="non-terminal residue" evidence="12">
    <location>
        <position position="56"/>
    </location>
</feature>
<dbReference type="GO" id="GO:0016705">
    <property type="term" value="F:oxidoreductase activity, acting on paired donors, with incorporation or reduction of molecular oxygen"/>
    <property type="evidence" value="ECO:0007669"/>
    <property type="project" value="InterPro"/>
</dbReference>
<evidence type="ECO:0000256" key="6">
    <source>
        <dbReference type="ARBA" id="ARBA00022723"/>
    </source>
</evidence>
<comment type="caution">
    <text evidence="12">The sequence shown here is derived from an EMBL/GenBank/DDBJ whole genome shotgun (WGS) entry which is preliminary data.</text>
</comment>
<evidence type="ECO:0000256" key="5">
    <source>
        <dbReference type="ARBA" id="ARBA00022617"/>
    </source>
</evidence>
<evidence type="ECO:0000256" key="4">
    <source>
        <dbReference type="ARBA" id="ARBA00010617"/>
    </source>
</evidence>
<dbReference type="Proteomes" id="UP000708208">
    <property type="component" value="Unassembled WGS sequence"/>
</dbReference>
<dbReference type="PANTHER" id="PTHR24291">
    <property type="entry name" value="CYTOCHROME P450 FAMILY 4"/>
    <property type="match status" value="1"/>
</dbReference>
<dbReference type="GO" id="GO:0005506">
    <property type="term" value="F:iron ion binding"/>
    <property type="evidence" value="ECO:0007669"/>
    <property type="project" value="InterPro"/>
</dbReference>
<protein>
    <recommendedName>
        <fullName evidence="14">Cytochrome P450</fullName>
    </recommendedName>
</protein>
<keyword evidence="8" id="KW-0492">Microsome</keyword>
<evidence type="ECO:0000256" key="9">
    <source>
        <dbReference type="ARBA" id="ARBA00023002"/>
    </source>
</evidence>
<dbReference type="InterPro" id="IPR001128">
    <property type="entry name" value="Cyt_P450"/>
</dbReference>
<comment type="similarity">
    <text evidence="4">Belongs to the cytochrome P450 family.</text>
</comment>
<keyword evidence="13" id="KW-1185">Reference proteome</keyword>
<evidence type="ECO:0000256" key="7">
    <source>
        <dbReference type="ARBA" id="ARBA00022824"/>
    </source>
</evidence>
<evidence type="ECO:0000256" key="1">
    <source>
        <dbReference type="ARBA" id="ARBA00001971"/>
    </source>
</evidence>
<dbReference type="EMBL" id="CAJVCH010021013">
    <property type="protein sequence ID" value="CAG7690006.1"/>
    <property type="molecule type" value="Genomic_DNA"/>
</dbReference>
<evidence type="ECO:0000256" key="8">
    <source>
        <dbReference type="ARBA" id="ARBA00022848"/>
    </source>
</evidence>
<gene>
    <name evidence="12" type="ORF">AFUS01_LOCUS3491</name>
</gene>
<comment type="cofactor">
    <cofactor evidence="1">
        <name>heme</name>
        <dbReference type="ChEBI" id="CHEBI:30413"/>
    </cofactor>
</comment>
<dbReference type="GO" id="GO:0004497">
    <property type="term" value="F:monooxygenase activity"/>
    <property type="evidence" value="ECO:0007669"/>
    <property type="project" value="InterPro"/>
</dbReference>
<dbReference type="GO" id="GO:0005789">
    <property type="term" value="C:endoplasmic reticulum membrane"/>
    <property type="evidence" value="ECO:0007669"/>
    <property type="project" value="UniProtKB-SubCell"/>
</dbReference>
<evidence type="ECO:0000256" key="3">
    <source>
        <dbReference type="ARBA" id="ARBA00004586"/>
    </source>
</evidence>
<evidence type="ECO:0000313" key="12">
    <source>
        <dbReference type="EMBL" id="CAG7690006.1"/>
    </source>
</evidence>
<dbReference type="PANTHER" id="PTHR24291:SF189">
    <property type="entry name" value="CYTOCHROME P450 4C3-RELATED"/>
    <property type="match status" value="1"/>
</dbReference>
<dbReference type="GO" id="GO:0020037">
    <property type="term" value="F:heme binding"/>
    <property type="evidence" value="ECO:0007669"/>
    <property type="project" value="InterPro"/>
</dbReference>
<comment type="subcellular location">
    <subcellularLocation>
        <location evidence="3">Endoplasmic reticulum membrane</location>
    </subcellularLocation>
    <subcellularLocation>
        <location evidence="2">Microsome membrane</location>
    </subcellularLocation>
</comment>
<evidence type="ECO:0000313" key="13">
    <source>
        <dbReference type="Proteomes" id="UP000708208"/>
    </source>
</evidence>
<keyword evidence="6" id="KW-0479">Metal-binding</keyword>
<keyword evidence="9" id="KW-0560">Oxidoreductase</keyword>
<evidence type="ECO:0000256" key="11">
    <source>
        <dbReference type="ARBA" id="ARBA00023136"/>
    </source>
</evidence>
<dbReference type="Pfam" id="PF00067">
    <property type="entry name" value="p450"/>
    <property type="match status" value="1"/>
</dbReference>
<proteinExistence type="inferred from homology"/>
<evidence type="ECO:0000256" key="10">
    <source>
        <dbReference type="ARBA" id="ARBA00023004"/>
    </source>
</evidence>